<name>A0ABT5J3C1_9NEIS</name>
<keyword evidence="1" id="KW-0472">Membrane</keyword>
<comment type="similarity">
    <text evidence="1">Belongs to the UPF0161 family.</text>
</comment>
<dbReference type="PANTHER" id="PTHR33383">
    <property type="entry name" value="MEMBRANE PROTEIN INSERTION EFFICIENCY FACTOR-RELATED"/>
    <property type="match status" value="1"/>
</dbReference>
<gene>
    <name evidence="2" type="primary">yidD</name>
    <name evidence="2" type="ORF">PQU95_17730</name>
</gene>
<reference evidence="2 3" key="1">
    <citation type="submission" date="2023-01" db="EMBL/GenBank/DDBJ databases">
        <title>Novel species of the genus Vogesella isolated from rivers.</title>
        <authorList>
            <person name="Lu H."/>
        </authorList>
    </citation>
    <scope>NUCLEOTIDE SEQUENCE [LARGE SCALE GENOMIC DNA]</scope>
    <source>
        <strain evidence="2 3">DC21W</strain>
    </source>
</reference>
<dbReference type="NCBIfam" id="TIGR00278">
    <property type="entry name" value="membrane protein insertion efficiency factor YidD"/>
    <property type="match status" value="1"/>
</dbReference>
<keyword evidence="3" id="KW-1185">Reference proteome</keyword>
<dbReference type="Pfam" id="PF01809">
    <property type="entry name" value="YidD"/>
    <property type="match status" value="1"/>
</dbReference>
<keyword evidence="1" id="KW-1003">Cell membrane</keyword>
<dbReference type="HAMAP" id="MF_00386">
    <property type="entry name" value="UPF0161_YidD"/>
    <property type="match status" value="1"/>
</dbReference>
<evidence type="ECO:0000313" key="2">
    <source>
        <dbReference type="EMBL" id="MDC7719046.1"/>
    </source>
</evidence>
<comment type="caution">
    <text evidence="2">The sequence shown here is derived from an EMBL/GenBank/DDBJ whole genome shotgun (WGS) entry which is preliminary data.</text>
</comment>
<comment type="function">
    <text evidence="1">Could be involved in insertion of integral membrane proteins into the membrane.</text>
</comment>
<evidence type="ECO:0000256" key="1">
    <source>
        <dbReference type="HAMAP-Rule" id="MF_00386"/>
    </source>
</evidence>
<dbReference type="Proteomes" id="UP001219956">
    <property type="component" value="Unassembled WGS sequence"/>
</dbReference>
<organism evidence="2 3">
    <name type="scientific">Vogesella aquatica</name>
    <dbReference type="NCBI Taxonomy" id="2984206"/>
    <lineage>
        <taxon>Bacteria</taxon>
        <taxon>Pseudomonadati</taxon>
        <taxon>Pseudomonadota</taxon>
        <taxon>Betaproteobacteria</taxon>
        <taxon>Neisseriales</taxon>
        <taxon>Chromobacteriaceae</taxon>
        <taxon>Vogesella</taxon>
    </lineage>
</organism>
<dbReference type="SMART" id="SM01234">
    <property type="entry name" value="Haemolytic"/>
    <property type="match status" value="1"/>
</dbReference>
<dbReference type="EMBL" id="JAQQLF010000030">
    <property type="protein sequence ID" value="MDC7719046.1"/>
    <property type="molecule type" value="Genomic_DNA"/>
</dbReference>
<dbReference type="InterPro" id="IPR002696">
    <property type="entry name" value="Membr_insert_effic_factor_YidD"/>
</dbReference>
<sequence length="69" mass="7802">MSKFLILLVRFYQLAISPWLPPRCRYQPTCSAYAIEALRKHGAIKGGLLATRRICRCHPWGGSGYDPVP</sequence>
<accession>A0ABT5J3C1</accession>
<dbReference type="PANTHER" id="PTHR33383:SF1">
    <property type="entry name" value="MEMBRANE PROTEIN INSERTION EFFICIENCY FACTOR-RELATED"/>
    <property type="match status" value="1"/>
</dbReference>
<comment type="subcellular location">
    <subcellularLocation>
        <location evidence="1">Cell membrane</location>
        <topology evidence="1">Peripheral membrane protein</topology>
        <orientation evidence="1">Cytoplasmic side</orientation>
    </subcellularLocation>
</comment>
<proteinExistence type="inferred from homology"/>
<protein>
    <recommendedName>
        <fullName evidence="1">Putative membrane protein insertion efficiency factor</fullName>
    </recommendedName>
</protein>
<dbReference type="RefSeq" id="WP_081600700.1">
    <property type="nucleotide sequence ID" value="NZ_JAQQLF010000030.1"/>
</dbReference>
<evidence type="ECO:0000313" key="3">
    <source>
        <dbReference type="Proteomes" id="UP001219956"/>
    </source>
</evidence>